<evidence type="ECO:0000256" key="1">
    <source>
        <dbReference type="ARBA" id="ARBA00006484"/>
    </source>
</evidence>
<organism evidence="5 6">
    <name type="scientific">Rhizodiscina lignyota</name>
    <dbReference type="NCBI Taxonomy" id="1504668"/>
    <lineage>
        <taxon>Eukaryota</taxon>
        <taxon>Fungi</taxon>
        <taxon>Dikarya</taxon>
        <taxon>Ascomycota</taxon>
        <taxon>Pezizomycotina</taxon>
        <taxon>Dothideomycetes</taxon>
        <taxon>Pleosporomycetidae</taxon>
        <taxon>Aulographales</taxon>
        <taxon>Rhizodiscinaceae</taxon>
        <taxon>Rhizodiscina</taxon>
    </lineage>
</organism>
<dbReference type="PANTHER" id="PTHR43976">
    <property type="entry name" value="SHORT CHAIN DEHYDROGENASE"/>
    <property type="match status" value="1"/>
</dbReference>
<dbReference type="GO" id="GO:0016491">
    <property type="term" value="F:oxidoreductase activity"/>
    <property type="evidence" value="ECO:0007669"/>
    <property type="project" value="UniProtKB-KW"/>
</dbReference>
<dbReference type="CDD" id="cd05374">
    <property type="entry name" value="17beta-HSD-like_SDR_c"/>
    <property type="match status" value="1"/>
</dbReference>
<dbReference type="PROSITE" id="PS00061">
    <property type="entry name" value="ADH_SHORT"/>
    <property type="match status" value="1"/>
</dbReference>
<dbReference type="PRINTS" id="PR00081">
    <property type="entry name" value="GDHRDH"/>
</dbReference>
<proteinExistence type="inferred from homology"/>
<dbReference type="Gene3D" id="3.40.50.720">
    <property type="entry name" value="NAD(P)-binding Rossmann-like Domain"/>
    <property type="match status" value="1"/>
</dbReference>
<accession>A0A9P4IAW6</accession>
<evidence type="ECO:0000256" key="4">
    <source>
        <dbReference type="RuleBase" id="RU000363"/>
    </source>
</evidence>
<comment type="similarity">
    <text evidence="1 4">Belongs to the short-chain dehydrogenases/reductases (SDR) family.</text>
</comment>
<keyword evidence="2" id="KW-0521">NADP</keyword>
<evidence type="ECO:0000313" key="6">
    <source>
        <dbReference type="Proteomes" id="UP000799772"/>
    </source>
</evidence>
<evidence type="ECO:0000256" key="2">
    <source>
        <dbReference type="ARBA" id="ARBA00022857"/>
    </source>
</evidence>
<dbReference type="OrthoDB" id="1274115at2759"/>
<dbReference type="Proteomes" id="UP000799772">
    <property type="component" value="Unassembled WGS sequence"/>
</dbReference>
<evidence type="ECO:0000313" key="5">
    <source>
        <dbReference type="EMBL" id="KAF2096023.1"/>
    </source>
</evidence>
<dbReference type="InterPro" id="IPR002347">
    <property type="entry name" value="SDR_fam"/>
</dbReference>
<comment type="caution">
    <text evidence="5">The sequence shown here is derived from an EMBL/GenBank/DDBJ whole genome shotgun (WGS) entry which is preliminary data.</text>
</comment>
<reference evidence="5" key="1">
    <citation type="journal article" date="2020" name="Stud. Mycol.">
        <title>101 Dothideomycetes genomes: a test case for predicting lifestyles and emergence of pathogens.</title>
        <authorList>
            <person name="Haridas S."/>
            <person name="Albert R."/>
            <person name="Binder M."/>
            <person name="Bloem J."/>
            <person name="Labutti K."/>
            <person name="Salamov A."/>
            <person name="Andreopoulos B."/>
            <person name="Baker S."/>
            <person name="Barry K."/>
            <person name="Bills G."/>
            <person name="Bluhm B."/>
            <person name="Cannon C."/>
            <person name="Castanera R."/>
            <person name="Culley D."/>
            <person name="Daum C."/>
            <person name="Ezra D."/>
            <person name="Gonzalez J."/>
            <person name="Henrissat B."/>
            <person name="Kuo A."/>
            <person name="Liang C."/>
            <person name="Lipzen A."/>
            <person name="Lutzoni F."/>
            <person name="Magnuson J."/>
            <person name="Mondo S."/>
            <person name="Nolan M."/>
            <person name="Ohm R."/>
            <person name="Pangilinan J."/>
            <person name="Park H.-J."/>
            <person name="Ramirez L."/>
            <person name="Alfaro M."/>
            <person name="Sun H."/>
            <person name="Tritt A."/>
            <person name="Yoshinaga Y."/>
            <person name="Zwiers L.-H."/>
            <person name="Turgeon B."/>
            <person name="Goodwin S."/>
            <person name="Spatafora J."/>
            <person name="Crous P."/>
            <person name="Grigoriev I."/>
        </authorList>
    </citation>
    <scope>NUCLEOTIDE SEQUENCE</scope>
    <source>
        <strain evidence="5">CBS 133067</strain>
    </source>
</reference>
<dbReference type="InterPro" id="IPR051911">
    <property type="entry name" value="SDR_oxidoreductase"/>
</dbReference>
<protein>
    <submittedName>
        <fullName evidence="5">Short chain oxidoreductase/dehydrogenase</fullName>
    </submittedName>
</protein>
<evidence type="ECO:0000256" key="3">
    <source>
        <dbReference type="ARBA" id="ARBA00023002"/>
    </source>
</evidence>
<dbReference type="InterPro" id="IPR020904">
    <property type="entry name" value="Sc_DH/Rdtase_CS"/>
</dbReference>
<name>A0A9P4IAW6_9PEZI</name>
<dbReference type="PRINTS" id="PR00080">
    <property type="entry name" value="SDRFAMILY"/>
</dbReference>
<keyword evidence="6" id="KW-1185">Reference proteome</keyword>
<sequence length="287" mass="30872">MSFNWLITGASNGLGATLAIHALRAGHGVVATARNVPKASKDFPEIEERGGKWLKLDVTQPDTEEVVRKVVQEQGINVIVNNAGFGGRGVLEDFTLPEVQKQFDTNVFGAVAVMKGAIPTWRERQDGTFVNISSVAGMVGNPGSSLYSASKFALEGFTEAIALELSPFNIRCLIVQPGGFRTDFQRNVLRPIKGRLSQPYEGTLVHKQMDRIEEGPTGHGRQPGDPDKAADAIIEVVTKKGKGGAYEGVLRLALGNDAVDRARAKLKSWSSDVDRTEALGRGAVYDG</sequence>
<dbReference type="EMBL" id="ML978130">
    <property type="protein sequence ID" value="KAF2096023.1"/>
    <property type="molecule type" value="Genomic_DNA"/>
</dbReference>
<dbReference type="AlphaFoldDB" id="A0A9P4IAW6"/>
<dbReference type="PANTHER" id="PTHR43976:SF16">
    <property type="entry name" value="SHORT-CHAIN DEHYDROGENASE_REDUCTASE FAMILY PROTEIN"/>
    <property type="match status" value="1"/>
</dbReference>
<gene>
    <name evidence="5" type="ORF">NA57DRAFT_67639</name>
</gene>
<keyword evidence="3" id="KW-0560">Oxidoreductase</keyword>
<dbReference type="InterPro" id="IPR036291">
    <property type="entry name" value="NAD(P)-bd_dom_sf"/>
</dbReference>
<dbReference type="SUPFAM" id="SSF51735">
    <property type="entry name" value="NAD(P)-binding Rossmann-fold domains"/>
    <property type="match status" value="1"/>
</dbReference>
<dbReference type="Pfam" id="PF00106">
    <property type="entry name" value="adh_short"/>
    <property type="match status" value="1"/>
</dbReference>